<dbReference type="Proteomes" id="UP000748067">
    <property type="component" value="Unassembled WGS sequence"/>
</dbReference>
<reference evidence="1 4" key="1">
    <citation type="submission" date="2015-01" db="EMBL/GenBank/DDBJ databases">
        <title>Genome Sequence of Pseudomonas antarctica CMS 35.</title>
        <authorList>
            <person name="Voget S."/>
            <person name="Chow J."/>
            <person name="Daniel R."/>
            <person name="Streit W."/>
        </authorList>
    </citation>
    <scope>NUCLEOTIDE SEQUENCE [LARGE SCALE GENOMIC DNA]</scope>
    <source>
        <strain evidence="1 4">CMS 35</strain>
    </source>
</reference>
<evidence type="ECO:0000313" key="2">
    <source>
        <dbReference type="EMBL" id="SDN50305.1"/>
    </source>
</evidence>
<dbReference type="AlphaFoldDB" id="A0A1H0BXK5"/>
<dbReference type="EMBL" id="JXDI01000003">
    <property type="protein sequence ID" value="KAF2406700.1"/>
    <property type="molecule type" value="Genomic_DNA"/>
</dbReference>
<protein>
    <submittedName>
        <fullName evidence="2">Uncharacterized protein</fullName>
    </submittedName>
</protein>
<keyword evidence="4" id="KW-1185">Reference proteome</keyword>
<organism evidence="2 3">
    <name type="scientific">Pseudomonas antarctica</name>
    <dbReference type="NCBI Taxonomy" id="219572"/>
    <lineage>
        <taxon>Bacteria</taxon>
        <taxon>Pseudomonadati</taxon>
        <taxon>Pseudomonadota</taxon>
        <taxon>Gammaproteobacteria</taxon>
        <taxon>Pseudomonadales</taxon>
        <taxon>Pseudomonadaceae</taxon>
        <taxon>Pseudomonas</taxon>
    </lineage>
</organism>
<dbReference type="EMBL" id="LT629704">
    <property type="protein sequence ID" value="SDN50305.1"/>
    <property type="molecule type" value="Genomic_DNA"/>
</dbReference>
<evidence type="ECO:0000313" key="4">
    <source>
        <dbReference type="Proteomes" id="UP000748067"/>
    </source>
</evidence>
<reference evidence="2 3" key="2">
    <citation type="submission" date="2016-10" db="EMBL/GenBank/DDBJ databases">
        <authorList>
            <person name="de Groot N.N."/>
        </authorList>
    </citation>
    <scope>NUCLEOTIDE SEQUENCE [LARGE SCALE GENOMIC DNA]</scope>
    <source>
        <strain evidence="2 3">BS2772</strain>
    </source>
</reference>
<accession>A0A1H0BXK5</accession>
<proteinExistence type="predicted"/>
<dbReference type="Proteomes" id="UP000182470">
    <property type="component" value="Chromosome I"/>
</dbReference>
<gene>
    <name evidence="1" type="ORF">PSAN_48770</name>
    <name evidence="2" type="ORF">SAMN04490179_4537</name>
</gene>
<dbReference type="OrthoDB" id="7017607at2"/>
<name>A0A1H0BXK5_9PSED</name>
<sequence length="84" mass="9000">MKLTRYLYKGPQSAATLRLVAESGKPAELLEVQLIPGKPVELPEGHEYVQVLLVLKHLELLPGDAAESAVVDAPTAQDKKGAKA</sequence>
<evidence type="ECO:0000313" key="3">
    <source>
        <dbReference type="Proteomes" id="UP000182470"/>
    </source>
</evidence>
<evidence type="ECO:0000313" key="1">
    <source>
        <dbReference type="EMBL" id="KAF2406700.1"/>
    </source>
</evidence>
<dbReference type="RefSeq" id="WP_083359091.1">
    <property type="nucleotide sequence ID" value="NZ_JXDI01000003.1"/>
</dbReference>